<dbReference type="AlphaFoldDB" id="A0A7Y9J7I3"/>
<evidence type="ECO:0000313" key="1">
    <source>
        <dbReference type="EMBL" id="NYD38542.1"/>
    </source>
</evidence>
<proteinExistence type="predicted"/>
<accession>A0A7Y9J7I3</accession>
<dbReference type="RefSeq" id="WP_179795969.1">
    <property type="nucleotide sequence ID" value="NZ_BAABHP010000027.1"/>
</dbReference>
<dbReference type="Proteomes" id="UP000535890">
    <property type="component" value="Unassembled WGS sequence"/>
</dbReference>
<name>A0A7Y9J7I3_9PSEU</name>
<keyword evidence="2" id="KW-1185">Reference proteome</keyword>
<evidence type="ECO:0000313" key="2">
    <source>
        <dbReference type="Proteomes" id="UP000535890"/>
    </source>
</evidence>
<reference evidence="1 2" key="1">
    <citation type="submission" date="2020-07" db="EMBL/GenBank/DDBJ databases">
        <title>Sequencing the genomes of 1000 actinobacteria strains.</title>
        <authorList>
            <person name="Klenk H.-P."/>
        </authorList>
    </citation>
    <scope>NUCLEOTIDE SEQUENCE [LARGE SCALE GENOMIC DNA]</scope>
    <source>
        <strain evidence="1 2">DSM 45772</strain>
    </source>
</reference>
<dbReference type="EMBL" id="JACCBN010000001">
    <property type="protein sequence ID" value="NYD38542.1"/>
    <property type="molecule type" value="Genomic_DNA"/>
</dbReference>
<organism evidence="1 2">
    <name type="scientific">Actinomycetospora corticicola</name>
    <dbReference type="NCBI Taxonomy" id="663602"/>
    <lineage>
        <taxon>Bacteria</taxon>
        <taxon>Bacillati</taxon>
        <taxon>Actinomycetota</taxon>
        <taxon>Actinomycetes</taxon>
        <taxon>Pseudonocardiales</taxon>
        <taxon>Pseudonocardiaceae</taxon>
        <taxon>Actinomycetospora</taxon>
    </lineage>
</organism>
<comment type="caution">
    <text evidence="1">The sequence shown here is derived from an EMBL/GenBank/DDBJ whole genome shotgun (WGS) entry which is preliminary data.</text>
</comment>
<gene>
    <name evidence="1" type="ORF">BJ983_004644</name>
</gene>
<sequence>MTIENTGVALARQAAQALAALEAHGPDLRPPGSDRFAWTVDVLDELARVAELLGRAVDHTSGDESPTVRREAQKLVDAIVAHRNTMLQPAAAGSAYVRAAQEDRLRHHRPPGSQ</sequence>
<protein>
    <submittedName>
        <fullName evidence="1">Uncharacterized protein</fullName>
    </submittedName>
</protein>